<evidence type="ECO:0000313" key="1">
    <source>
        <dbReference type="Proteomes" id="UP000887580"/>
    </source>
</evidence>
<proteinExistence type="predicted"/>
<evidence type="ECO:0000313" key="2">
    <source>
        <dbReference type="WBParaSite" id="PS1159_v2.g10019.t1"/>
    </source>
</evidence>
<organism evidence="1 2">
    <name type="scientific">Panagrolaimus sp. PS1159</name>
    <dbReference type="NCBI Taxonomy" id="55785"/>
    <lineage>
        <taxon>Eukaryota</taxon>
        <taxon>Metazoa</taxon>
        <taxon>Ecdysozoa</taxon>
        <taxon>Nematoda</taxon>
        <taxon>Chromadorea</taxon>
        <taxon>Rhabditida</taxon>
        <taxon>Tylenchina</taxon>
        <taxon>Panagrolaimomorpha</taxon>
        <taxon>Panagrolaimoidea</taxon>
        <taxon>Panagrolaimidae</taxon>
        <taxon>Panagrolaimus</taxon>
    </lineage>
</organism>
<dbReference type="Proteomes" id="UP000887580">
    <property type="component" value="Unplaced"/>
</dbReference>
<accession>A0AC35EU15</accession>
<sequence>MGDQFSSGNGSKPTTSDNQNLVNQSTIAGNEFSAVLQKLLEKHAEGEQLKQENTRIKNALEKKQAVVKSLLEIIDKQKVEIDDFEEKVSNLEEDIVQLSFTACRKLNYAMVNRVIHYERLKDKILTLEKLEYYEGKWFADGVELSFKTGKDFEVWVTNSFSANQMEWKLPKRVTFKNLESLSLINSSVCLRDYVKMVRDNTIKYLYLEDTTVYDDDDKIIPFDDIFNGEAPNIVKFSYTFKHGEVVPEISQKLANNRPFPNLRSIELKEILEPFDLKVFGDFLKKNPSI</sequence>
<name>A0AC35EU15_9BILA</name>
<reference evidence="2" key="1">
    <citation type="submission" date="2022-11" db="UniProtKB">
        <authorList>
            <consortium name="WormBaseParasite"/>
        </authorList>
    </citation>
    <scope>IDENTIFICATION</scope>
</reference>
<dbReference type="WBParaSite" id="PS1159_v2.g10019.t1">
    <property type="protein sequence ID" value="PS1159_v2.g10019.t1"/>
    <property type="gene ID" value="PS1159_v2.g10019"/>
</dbReference>
<protein>
    <submittedName>
        <fullName evidence="2">Uncharacterized protein</fullName>
    </submittedName>
</protein>